<reference evidence="6" key="1">
    <citation type="submission" date="2017-09" db="EMBL/GenBank/DDBJ databases">
        <title>Depth-based differentiation of microbial function through sediment-hosted aquifers and enrichment of novel symbionts in the deep terrestrial subsurface.</title>
        <authorList>
            <person name="Probst A.J."/>
            <person name="Ladd B."/>
            <person name="Jarett J.K."/>
            <person name="Geller-Mcgrath D.E."/>
            <person name="Sieber C.M.K."/>
            <person name="Emerson J.B."/>
            <person name="Anantharaman K."/>
            <person name="Thomas B.C."/>
            <person name="Malmstrom R."/>
            <person name="Stieglmeier M."/>
            <person name="Klingl A."/>
            <person name="Woyke T."/>
            <person name="Ryan C.M."/>
            <person name="Banfield J.F."/>
        </authorList>
    </citation>
    <scope>NUCLEOTIDE SEQUENCE [LARGE SCALE GENOMIC DNA]</scope>
</reference>
<feature type="domain" description="Peptidase M16 C-terminal" evidence="4">
    <location>
        <begin position="169"/>
        <end position="343"/>
    </location>
</feature>
<gene>
    <name evidence="5" type="ORF">CO053_00900</name>
</gene>
<name>A0A2M8EVI2_9BACT</name>
<evidence type="ECO:0000313" key="5">
    <source>
        <dbReference type="EMBL" id="PJC29129.1"/>
    </source>
</evidence>
<evidence type="ECO:0000313" key="6">
    <source>
        <dbReference type="Proteomes" id="UP000230885"/>
    </source>
</evidence>
<dbReference type="Pfam" id="PF00675">
    <property type="entry name" value="Peptidase_M16"/>
    <property type="match status" value="1"/>
</dbReference>
<dbReference type="GO" id="GO:0046872">
    <property type="term" value="F:metal ion binding"/>
    <property type="evidence" value="ECO:0007669"/>
    <property type="project" value="InterPro"/>
</dbReference>
<dbReference type="GO" id="GO:0004222">
    <property type="term" value="F:metalloendopeptidase activity"/>
    <property type="evidence" value="ECO:0007669"/>
    <property type="project" value="InterPro"/>
</dbReference>
<evidence type="ECO:0008006" key="7">
    <source>
        <dbReference type="Google" id="ProtNLM"/>
    </source>
</evidence>
<dbReference type="PROSITE" id="PS00143">
    <property type="entry name" value="INSULINASE"/>
    <property type="match status" value="1"/>
</dbReference>
<evidence type="ECO:0000256" key="2">
    <source>
        <dbReference type="RuleBase" id="RU004447"/>
    </source>
</evidence>
<dbReference type="AlphaFoldDB" id="A0A2M8EVI2"/>
<organism evidence="5 6">
    <name type="scientific">Candidatus Shapirobacteria bacterium CG_4_9_14_0_2_um_filter_40_11</name>
    <dbReference type="NCBI Taxonomy" id="1974876"/>
    <lineage>
        <taxon>Bacteria</taxon>
        <taxon>Candidatus Shapironibacteriota</taxon>
    </lineage>
</organism>
<dbReference type="PANTHER" id="PTHR11851:SF49">
    <property type="entry name" value="MITOCHONDRIAL-PROCESSING PEPTIDASE SUBUNIT ALPHA"/>
    <property type="match status" value="1"/>
</dbReference>
<dbReference type="PANTHER" id="PTHR11851">
    <property type="entry name" value="METALLOPROTEASE"/>
    <property type="match status" value="1"/>
</dbReference>
<dbReference type="InterPro" id="IPR011765">
    <property type="entry name" value="Pept_M16_N"/>
</dbReference>
<accession>A0A2M8EVI2</accession>
<sequence>MTDQSQFMLSNGLRVITAPMNNLPSATVLVMIGAGSRYENKNKAGLSHFLEHMIFKGTRKRPSAFEISSLVDSVGGQNNAFTSKDHTGYFIKLQKNHLELAFDLLSDTLKNSLFAPEEIERERGTILEEINMYEDTPMYDIDEVFYNLMFDGHPLGWSVAGDKKTVGSIVREDFMRYCDRFYQGSDMVLAVAGGVREEKILKLAEKYFSSFTRGEKEKMVEFKENQAKPRLKIKYKQTDQCHLYLGYPSFSFFDEDKVALAVLGAILGGGMSSRLFIEVRERRGLAYYVKAVSDLHHETGYFAARAGVNIGKAHEAVKVILDEFGKVKKGEVKQEELNKAKEYLKGHVALDLEDSLEVALWYGRKQLLQEETETPQEMFAKIDKVTLEDVNRVAKRVLVKEKVNLAMIGPLKEEEKFLELIS</sequence>
<proteinExistence type="inferred from homology"/>
<dbReference type="Proteomes" id="UP000230885">
    <property type="component" value="Unassembled WGS sequence"/>
</dbReference>
<protein>
    <recommendedName>
        <fullName evidence="7">Peptidase M16</fullName>
    </recommendedName>
</protein>
<comment type="similarity">
    <text evidence="1 2">Belongs to the peptidase M16 family.</text>
</comment>
<evidence type="ECO:0000259" key="3">
    <source>
        <dbReference type="Pfam" id="PF00675"/>
    </source>
</evidence>
<dbReference type="EMBL" id="PFSE01000010">
    <property type="protein sequence ID" value="PJC29129.1"/>
    <property type="molecule type" value="Genomic_DNA"/>
</dbReference>
<dbReference type="GO" id="GO:0006508">
    <property type="term" value="P:proteolysis"/>
    <property type="evidence" value="ECO:0007669"/>
    <property type="project" value="InterPro"/>
</dbReference>
<dbReference type="InterPro" id="IPR007863">
    <property type="entry name" value="Peptidase_M16_C"/>
</dbReference>
<evidence type="ECO:0000259" key="4">
    <source>
        <dbReference type="Pfam" id="PF05193"/>
    </source>
</evidence>
<comment type="caution">
    <text evidence="5">The sequence shown here is derived from an EMBL/GenBank/DDBJ whole genome shotgun (WGS) entry which is preliminary data.</text>
</comment>
<feature type="domain" description="Peptidase M16 N-terminal" evidence="3">
    <location>
        <begin position="16"/>
        <end position="161"/>
    </location>
</feature>
<dbReference type="InterPro" id="IPR050361">
    <property type="entry name" value="MPP/UQCRC_Complex"/>
</dbReference>
<dbReference type="InterPro" id="IPR001431">
    <property type="entry name" value="Pept_M16_Zn_BS"/>
</dbReference>
<evidence type="ECO:0000256" key="1">
    <source>
        <dbReference type="ARBA" id="ARBA00007261"/>
    </source>
</evidence>
<dbReference type="Pfam" id="PF05193">
    <property type="entry name" value="Peptidase_M16_C"/>
    <property type="match status" value="1"/>
</dbReference>
<dbReference type="SUPFAM" id="SSF63411">
    <property type="entry name" value="LuxS/MPP-like metallohydrolase"/>
    <property type="match status" value="2"/>
</dbReference>
<dbReference type="InterPro" id="IPR011249">
    <property type="entry name" value="Metalloenz_LuxS/M16"/>
</dbReference>
<dbReference type="Gene3D" id="3.30.830.10">
    <property type="entry name" value="Metalloenzyme, LuxS/M16 peptidase-like"/>
    <property type="match status" value="2"/>
</dbReference>